<evidence type="ECO:0000313" key="3">
    <source>
        <dbReference type="Proteomes" id="UP001277761"/>
    </source>
</evidence>
<dbReference type="InterPro" id="IPR041628">
    <property type="entry name" value="ChlI/MoxR_AAA_lid"/>
</dbReference>
<dbReference type="Proteomes" id="UP001277761">
    <property type="component" value="Unassembled WGS sequence"/>
</dbReference>
<comment type="caution">
    <text evidence="2">The sequence shown here is derived from an EMBL/GenBank/DDBJ whole genome shotgun (WGS) entry which is preliminary data.</text>
</comment>
<dbReference type="InterPro" id="IPR050764">
    <property type="entry name" value="CbbQ/NirQ/NorQ/GpvN"/>
</dbReference>
<dbReference type="EMBL" id="JAXAVX010000005">
    <property type="protein sequence ID" value="MDX8152242.1"/>
    <property type="molecule type" value="Genomic_DNA"/>
</dbReference>
<dbReference type="Pfam" id="PF07726">
    <property type="entry name" value="AAA_3"/>
    <property type="match status" value="1"/>
</dbReference>
<dbReference type="SMART" id="SM00382">
    <property type="entry name" value="AAA"/>
    <property type="match status" value="1"/>
</dbReference>
<dbReference type="Gene3D" id="1.10.8.80">
    <property type="entry name" value="Magnesium chelatase subunit I, C-Terminal domain"/>
    <property type="match status" value="1"/>
</dbReference>
<dbReference type="RefSeq" id="WP_319954397.1">
    <property type="nucleotide sequence ID" value="NZ_JAXAVX010000005.1"/>
</dbReference>
<name>A0ABU4VK82_9ACTN</name>
<feature type="domain" description="AAA+ ATPase" evidence="1">
    <location>
        <begin position="32"/>
        <end position="171"/>
    </location>
</feature>
<keyword evidence="3" id="KW-1185">Reference proteome</keyword>
<reference evidence="2 3" key="1">
    <citation type="submission" date="2023-11" db="EMBL/GenBank/DDBJ databases">
        <authorList>
            <person name="Xu M."/>
            <person name="Jiang T."/>
        </authorList>
    </citation>
    <scope>NUCLEOTIDE SEQUENCE [LARGE SCALE GENOMIC DNA]</scope>
    <source>
        <strain evidence="2 3">SD</strain>
    </source>
</reference>
<dbReference type="SUPFAM" id="SSF52540">
    <property type="entry name" value="P-loop containing nucleoside triphosphate hydrolases"/>
    <property type="match status" value="1"/>
</dbReference>
<organism evidence="2 3">
    <name type="scientific">Patulibacter brassicae</name>
    <dbReference type="NCBI Taxonomy" id="1705717"/>
    <lineage>
        <taxon>Bacteria</taxon>
        <taxon>Bacillati</taxon>
        <taxon>Actinomycetota</taxon>
        <taxon>Thermoleophilia</taxon>
        <taxon>Solirubrobacterales</taxon>
        <taxon>Patulibacteraceae</taxon>
        <taxon>Patulibacter</taxon>
    </lineage>
</organism>
<gene>
    <name evidence="2" type="ORF">SK069_11595</name>
</gene>
<accession>A0ABU4VK82</accession>
<dbReference type="CDD" id="cd00009">
    <property type="entry name" value="AAA"/>
    <property type="match status" value="1"/>
</dbReference>
<dbReference type="InterPro" id="IPR011703">
    <property type="entry name" value="ATPase_AAA-3"/>
</dbReference>
<dbReference type="Pfam" id="PF17863">
    <property type="entry name" value="AAA_lid_2"/>
    <property type="match status" value="1"/>
</dbReference>
<sequence length="312" mass="32481">MNELVTALRTEVGRVVRDADATVDALVAAATLGGHVLLEGPPGVAKTLTATALGRALRVDVHRIQLTPDMLPSDITGSVALRGGELVFRPGPVFCQLLIADEINRTPPKTQSALLEAMQEGAVSVDGQRHPLPEPFLLVATQNPVEHEGTYPLPEAQLDRFLLKVRVGYPDEAAERELVTAPRDGLRPAALEDVAPVADAAALLAARATVAETYVHADVAAYVVGIVRATRALPSVALGASPRAGVHLLAAAQAYARIGGRDFVTPDDVRAAAEPVLAHRIVLAPEAELEGMRDVDAVAAAVGSVPVPASAA</sequence>
<dbReference type="PIRSF" id="PIRSF002849">
    <property type="entry name" value="AAA_ATPase_chaperone_MoxR_prd"/>
    <property type="match status" value="1"/>
</dbReference>
<dbReference type="Gene3D" id="3.40.50.300">
    <property type="entry name" value="P-loop containing nucleotide triphosphate hydrolases"/>
    <property type="match status" value="1"/>
</dbReference>
<dbReference type="PANTHER" id="PTHR42759">
    <property type="entry name" value="MOXR FAMILY PROTEIN"/>
    <property type="match status" value="1"/>
</dbReference>
<dbReference type="InterPro" id="IPR003593">
    <property type="entry name" value="AAA+_ATPase"/>
</dbReference>
<evidence type="ECO:0000313" key="2">
    <source>
        <dbReference type="EMBL" id="MDX8152242.1"/>
    </source>
</evidence>
<proteinExistence type="predicted"/>
<evidence type="ECO:0000259" key="1">
    <source>
        <dbReference type="SMART" id="SM00382"/>
    </source>
</evidence>
<protein>
    <submittedName>
        <fullName evidence="2">MoxR family ATPase</fullName>
    </submittedName>
</protein>
<dbReference type="InterPro" id="IPR027417">
    <property type="entry name" value="P-loop_NTPase"/>
</dbReference>
<dbReference type="PANTHER" id="PTHR42759:SF1">
    <property type="entry name" value="MAGNESIUM-CHELATASE SUBUNIT CHLD"/>
    <property type="match status" value="1"/>
</dbReference>